<dbReference type="SUPFAM" id="SSF55729">
    <property type="entry name" value="Acyl-CoA N-acyltransferases (Nat)"/>
    <property type="match status" value="1"/>
</dbReference>
<dbReference type="Pfam" id="PF13302">
    <property type="entry name" value="Acetyltransf_3"/>
    <property type="match status" value="1"/>
</dbReference>
<evidence type="ECO:0000256" key="3">
    <source>
        <dbReference type="ARBA" id="ARBA00038502"/>
    </source>
</evidence>
<feature type="domain" description="N-acetyltransferase" evidence="4">
    <location>
        <begin position="4"/>
        <end position="161"/>
    </location>
</feature>
<keyword evidence="2" id="KW-0012">Acyltransferase</keyword>
<dbReference type="InterPro" id="IPR051531">
    <property type="entry name" value="N-acetyltransferase"/>
</dbReference>
<dbReference type="Gene3D" id="3.40.630.30">
    <property type="match status" value="1"/>
</dbReference>
<keyword evidence="6" id="KW-1185">Reference proteome</keyword>
<evidence type="ECO:0000313" key="6">
    <source>
        <dbReference type="Proteomes" id="UP001642900"/>
    </source>
</evidence>
<dbReference type="RefSeq" id="WP_165027133.1">
    <property type="nucleotide sequence ID" value="NZ_JAAKZF010000010.1"/>
</dbReference>
<sequence>MTSVYIKPVARSDADELIRVNAQSRSYHEPWVQPFTDAEGFETWFDEIVTGANVGLVAREQVSGEVVGVVNVSQIFRKGFQNAYLGFYGSVAFAGRGLMTEAVWLSAHYSFDQIGLHRLEANVQPGNLRSIALVRRVGFRKEGFSPRYLRINGIWCDHERWALLSDELAS</sequence>
<dbReference type="PANTHER" id="PTHR43792:SF8">
    <property type="entry name" value="[RIBOSOMAL PROTEIN US5]-ALANINE N-ACETYLTRANSFERASE"/>
    <property type="match status" value="1"/>
</dbReference>
<organism evidence="5 6">
    <name type="scientific">Allomesorhizobium camelthorni</name>
    <dbReference type="NCBI Taxonomy" id="475069"/>
    <lineage>
        <taxon>Bacteria</taxon>
        <taxon>Pseudomonadati</taxon>
        <taxon>Pseudomonadota</taxon>
        <taxon>Alphaproteobacteria</taxon>
        <taxon>Hyphomicrobiales</taxon>
        <taxon>Phyllobacteriaceae</taxon>
        <taxon>Allomesorhizobium</taxon>
    </lineage>
</organism>
<keyword evidence="1" id="KW-0808">Transferase</keyword>
<protein>
    <submittedName>
        <fullName evidence="5">GNAT family N-acetyltransferase</fullName>
    </submittedName>
</protein>
<name>A0A6G4W9V9_9HYPH</name>
<evidence type="ECO:0000256" key="1">
    <source>
        <dbReference type="ARBA" id="ARBA00022679"/>
    </source>
</evidence>
<comment type="caution">
    <text evidence="5">The sequence shown here is derived from an EMBL/GenBank/DDBJ whole genome shotgun (WGS) entry which is preliminary data.</text>
</comment>
<evidence type="ECO:0000259" key="4">
    <source>
        <dbReference type="PROSITE" id="PS51186"/>
    </source>
</evidence>
<dbReference type="AlphaFoldDB" id="A0A6G4W9V9"/>
<accession>A0A6G4W9V9</accession>
<dbReference type="PANTHER" id="PTHR43792">
    <property type="entry name" value="GNAT FAMILY, PUTATIVE (AFU_ORTHOLOGUE AFUA_3G00765)-RELATED-RELATED"/>
    <property type="match status" value="1"/>
</dbReference>
<evidence type="ECO:0000256" key="2">
    <source>
        <dbReference type="ARBA" id="ARBA00023315"/>
    </source>
</evidence>
<proteinExistence type="inferred from homology"/>
<gene>
    <name evidence="5" type="ORF">G6N73_10290</name>
</gene>
<dbReference type="Proteomes" id="UP001642900">
    <property type="component" value="Unassembled WGS sequence"/>
</dbReference>
<reference evidence="5 6" key="1">
    <citation type="submission" date="2020-02" db="EMBL/GenBank/DDBJ databases">
        <title>Genome sequence of strain CCNWXJ40-4.</title>
        <authorList>
            <person name="Gao J."/>
            <person name="Sun J."/>
        </authorList>
    </citation>
    <scope>NUCLEOTIDE SEQUENCE [LARGE SCALE GENOMIC DNA]</scope>
    <source>
        <strain evidence="5 6">CCNWXJ 40-4</strain>
    </source>
</reference>
<comment type="similarity">
    <text evidence="3">Belongs to the acetyltransferase family. RimJ subfamily.</text>
</comment>
<evidence type="ECO:0000313" key="5">
    <source>
        <dbReference type="EMBL" id="NGO51562.1"/>
    </source>
</evidence>
<dbReference type="GO" id="GO:0005737">
    <property type="term" value="C:cytoplasm"/>
    <property type="evidence" value="ECO:0007669"/>
    <property type="project" value="TreeGrafter"/>
</dbReference>
<dbReference type="PROSITE" id="PS51186">
    <property type="entry name" value="GNAT"/>
    <property type="match status" value="1"/>
</dbReference>
<dbReference type="InterPro" id="IPR000182">
    <property type="entry name" value="GNAT_dom"/>
</dbReference>
<dbReference type="InterPro" id="IPR016181">
    <property type="entry name" value="Acyl_CoA_acyltransferase"/>
</dbReference>
<dbReference type="EMBL" id="JAAKZF010000010">
    <property type="protein sequence ID" value="NGO51562.1"/>
    <property type="molecule type" value="Genomic_DNA"/>
</dbReference>
<dbReference type="GO" id="GO:0008999">
    <property type="term" value="F:protein-N-terminal-alanine acetyltransferase activity"/>
    <property type="evidence" value="ECO:0007669"/>
    <property type="project" value="TreeGrafter"/>
</dbReference>